<accession>A0A2I0HMB4</accession>
<keyword evidence="2" id="KW-0732">Signal</keyword>
<proteinExistence type="predicted"/>
<comment type="caution">
    <text evidence="3">The sequence shown here is derived from an EMBL/GenBank/DDBJ whole genome shotgun (WGS) entry which is preliminary data.</text>
</comment>
<keyword evidence="1" id="KW-1133">Transmembrane helix</keyword>
<feature type="chain" id="PRO_5014152812" description="PGG domain-containing protein" evidence="2">
    <location>
        <begin position="18"/>
        <end position="118"/>
    </location>
</feature>
<name>A0A2I0HMB4_PUNGR</name>
<evidence type="ECO:0000313" key="4">
    <source>
        <dbReference type="Proteomes" id="UP000233551"/>
    </source>
</evidence>
<evidence type="ECO:0000313" key="3">
    <source>
        <dbReference type="EMBL" id="PKI32882.1"/>
    </source>
</evidence>
<organism evidence="3 4">
    <name type="scientific">Punica granatum</name>
    <name type="common">Pomegranate</name>
    <dbReference type="NCBI Taxonomy" id="22663"/>
    <lineage>
        <taxon>Eukaryota</taxon>
        <taxon>Viridiplantae</taxon>
        <taxon>Streptophyta</taxon>
        <taxon>Embryophyta</taxon>
        <taxon>Tracheophyta</taxon>
        <taxon>Spermatophyta</taxon>
        <taxon>Magnoliopsida</taxon>
        <taxon>eudicotyledons</taxon>
        <taxon>Gunneridae</taxon>
        <taxon>Pentapetalae</taxon>
        <taxon>rosids</taxon>
        <taxon>malvids</taxon>
        <taxon>Myrtales</taxon>
        <taxon>Lythraceae</taxon>
        <taxon>Punica</taxon>
    </lineage>
</organism>
<evidence type="ECO:0000256" key="1">
    <source>
        <dbReference type="SAM" id="Phobius"/>
    </source>
</evidence>
<feature type="signal peptide" evidence="2">
    <location>
        <begin position="1"/>
        <end position="17"/>
    </location>
</feature>
<feature type="transmembrane region" description="Helical" evidence="1">
    <location>
        <begin position="26"/>
        <end position="45"/>
    </location>
</feature>
<evidence type="ECO:0000256" key="2">
    <source>
        <dbReference type="SAM" id="SignalP"/>
    </source>
</evidence>
<feature type="transmembrane region" description="Helical" evidence="1">
    <location>
        <begin position="66"/>
        <end position="84"/>
    </location>
</feature>
<keyword evidence="1" id="KW-0812">Transmembrane</keyword>
<dbReference type="AlphaFoldDB" id="A0A2I0HMB4"/>
<gene>
    <name evidence="3" type="ORF">CRG98_046724</name>
</gene>
<dbReference type="Proteomes" id="UP000233551">
    <property type="component" value="Unassembled WGS sequence"/>
</dbReference>
<keyword evidence="4" id="KW-1185">Reference proteome</keyword>
<sequence>MLSFLGSLVILFQAKSGFPLSNKFCPWILCLVMSATVICLGYTFLSAMRLVVPDRMQSHYQELSKGLHIVWTVTAGIVRLFLLVRMCPWLKRFVHKDASRRLLKLGPDGRANKPEPLC</sequence>
<evidence type="ECO:0008006" key="5">
    <source>
        <dbReference type="Google" id="ProtNLM"/>
    </source>
</evidence>
<keyword evidence="1" id="KW-0472">Membrane</keyword>
<protein>
    <recommendedName>
        <fullName evidence="5">PGG domain-containing protein</fullName>
    </recommendedName>
</protein>
<reference evidence="3 4" key="1">
    <citation type="submission" date="2017-11" db="EMBL/GenBank/DDBJ databases">
        <title>De-novo sequencing of pomegranate (Punica granatum L.) genome.</title>
        <authorList>
            <person name="Akparov Z."/>
            <person name="Amiraslanov A."/>
            <person name="Hajiyeva S."/>
            <person name="Abbasov M."/>
            <person name="Kaur K."/>
            <person name="Hamwieh A."/>
            <person name="Solovyev V."/>
            <person name="Salamov A."/>
            <person name="Braich B."/>
            <person name="Kosarev P."/>
            <person name="Mahmoud A."/>
            <person name="Hajiyev E."/>
            <person name="Babayeva S."/>
            <person name="Izzatullayeva V."/>
            <person name="Mammadov A."/>
            <person name="Mammadov A."/>
            <person name="Sharifova S."/>
            <person name="Ojaghi J."/>
            <person name="Eynullazada K."/>
            <person name="Bayramov B."/>
            <person name="Abdulazimova A."/>
            <person name="Shahmuradov I."/>
        </authorList>
    </citation>
    <scope>NUCLEOTIDE SEQUENCE [LARGE SCALE GENOMIC DNA]</scope>
    <source>
        <strain evidence="4">cv. AG2017</strain>
        <tissue evidence="3">Leaf</tissue>
    </source>
</reference>
<dbReference type="EMBL" id="PGOL01007237">
    <property type="protein sequence ID" value="PKI32882.1"/>
    <property type="molecule type" value="Genomic_DNA"/>
</dbReference>